<dbReference type="InterPro" id="IPR006685">
    <property type="entry name" value="MscS_channel_2nd"/>
</dbReference>
<feature type="compositionally biased region" description="Low complexity" evidence="7">
    <location>
        <begin position="790"/>
        <end position="802"/>
    </location>
</feature>
<evidence type="ECO:0000256" key="8">
    <source>
        <dbReference type="SAM" id="Phobius"/>
    </source>
</evidence>
<dbReference type="InterPro" id="IPR052702">
    <property type="entry name" value="MscS-like_channel"/>
</dbReference>
<dbReference type="InterPro" id="IPR011014">
    <property type="entry name" value="MscS_channel_TM-2"/>
</dbReference>
<gene>
    <name evidence="12" type="ORF">DFQ15_1063</name>
</gene>
<feature type="transmembrane region" description="Helical" evidence="8">
    <location>
        <begin position="330"/>
        <end position="349"/>
    </location>
</feature>
<keyword evidence="4 8" id="KW-0812">Transmembrane</keyword>
<dbReference type="Gene3D" id="3.30.70.100">
    <property type="match status" value="1"/>
</dbReference>
<evidence type="ECO:0000256" key="6">
    <source>
        <dbReference type="ARBA" id="ARBA00023136"/>
    </source>
</evidence>
<dbReference type="Proteomes" id="UP000247540">
    <property type="component" value="Unassembled WGS sequence"/>
</dbReference>
<feature type="transmembrane region" description="Helical" evidence="8">
    <location>
        <begin position="284"/>
        <end position="309"/>
    </location>
</feature>
<evidence type="ECO:0000259" key="10">
    <source>
        <dbReference type="Pfam" id="PF00924"/>
    </source>
</evidence>
<dbReference type="PROSITE" id="PS51257">
    <property type="entry name" value="PROKAR_LIPOPROTEIN"/>
    <property type="match status" value="1"/>
</dbReference>
<evidence type="ECO:0000256" key="1">
    <source>
        <dbReference type="ARBA" id="ARBA00004651"/>
    </source>
</evidence>
<proteinExistence type="inferred from homology"/>
<feature type="transmembrane region" description="Helical" evidence="8">
    <location>
        <begin position="355"/>
        <end position="377"/>
    </location>
</feature>
<feature type="signal peptide" evidence="9">
    <location>
        <begin position="1"/>
        <end position="31"/>
    </location>
</feature>
<feature type="transmembrane region" description="Helical" evidence="8">
    <location>
        <begin position="417"/>
        <end position="440"/>
    </location>
</feature>
<evidence type="ECO:0000259" key="11">
    <source>
        <dbReference type="Pfam" id="PF12607"/>
    </source>
</evidence>
<feature type="transmembrane region" description="Helical" evidence="8">
    <location>
        <begin position="208"/>
        <end position="227"/>
    </location>
</feature>
<keyword evidence="9" id="KW-0732">Signal</keyword>
<feature type="transmembrane region" description="Helical" evidence="8">
    <location>
        <begin position="446"/>
        <end position="471"/>
    </location>
</feature>
<dbReference type="EMBL" id="QJTC01000006">
    <property type="protein sequence ID" value="PYE78500.1"/>
    <property type="molecule type" value="Genomic_DNA"/>
</dbReference>
<dbReference type="GO" id="GO:0005886">
    <property type="term" value="C:plasma membrane"/>
    <property type="evidence" value="ECO:0007669"/>
    <property type="project" value="UniProtKB-SubCell"/>
</dbReference>
<dbReference type="SUPFAM" id="SSF82861">
    <property type="entry name" value="Mechanosensitive channel protein MscS (YggB), transmembrane region"/>
    <property type="match status" value="1"/>
</dbReference>
<keyword evidence="3" id="KW-1003">Cell membrane</keyword>
<feature type="domain" description="DUF3772" evidence="11">
    <location>
        <begin position="136"/>
        <end position="196"/>
    </location>
</feature>
<dbReference type="InterPro" id="IPR010920">
    <property type="entry name" value="LSM_dom_sf"/>
</dbReference>
<dbReference type="AlphaFoldDB" id="A0A318SI17"/>
<organism evidence="12 13">
    <name type="scientific">Xylophilus ampelinus</name>
    <dbReference type="NCBI Taxonomy" id="54067"/>
    <lineage>
        <taxon>Bacteria</taxon>
        <taxon>Pseudomonadati</taxon>
        <taxon>Pseudomonadota</taxon>
        <taxon>Betaproteobacteria</taxon>
        <taxon>Burkholderiales</taxon>
        <taxon>Xylophilus</taxon>
    </lineage>
</organism>
<evidence type="ECO:0000256" key="9">
    <source>
        <dbReference type="SAM" id="SignalP"/>
    </source>
</evidence>
<evidence type="ECO:0000256" key="4">
    <source>
        <dbReference type="ARBA" id="ARBA00022692"/>
    </source>
</evidence>
<feature type="transmembrane region" description="Helical" evidence="8">
    <location>
        <begin position="611"/>
        <end position="640"/>
    </location>
</feature>
<dbReference type="Pfam" id="PF12607">
    <property type="entry name" value="DUF3772"/>
    <property type="match status" value="1"/>
</dbReference>
<dbReference type="PANTHER" id="PTHR30347">
    <property type="entry name" value="POTASSIUM CHANNEL RELATED"/>
    <property type="match status" value="1"/>
</dbReference>
<protein>
    <submittedName>
        <fullName evidence="12">Small-conductance mechanosensitive channel</fullName>
    </submittedName>
</protein>
<dbReference type="Pfam" id="PF00924">
    <property type="entry name" value="MS_channel_2nd"/>
    <property type="match status" value="1"/>
</dbReference>
<dbReference type="InterPro" id="IPR022249">
    <property type="entry name" value="DUF3772"/>
</dbReference>
<evidence type="ECO:0000313" key="12">
    <source>
        <dbReference type="EMBL" id="PYE78500.1"/>
    </source>
</evidence>
<evidence type="ECO:0000313" key="13">
    <source>
        <dbReference type="Proteomes" id="UP000247540"/>
    </source>
</evidence>
<dbReference type="SUPFAM" id="SSF50182">
    <property type="entry name" value="Sm-like ribonucleoproteins"/>
    <property type="match status" value="1"/>
</dbReference>
<feature type="transmembrane region" description="Helical" evidence="8">
    <location>
        <begin position="492"/>
        <end position="515"/>
    </location>
</feature>
<dbReference type="PANTHER" id="PTHR30347:SF9">
    <property type="entry name" value="MINICONDUCTANCE MECHANOSENSITIVE CHANNEL MSCM"/>
    <property type="match status" value="1"/>
</dbReference>
<comment type="caution">
    <text evidence="12">The sequence shown here is derived from an EMBL/GenBank/DDBJ whole genome shotgun (WGS) entry which is preliminary data.</text>
</comment>
<feature type="chain" id="PRO_5016390644" evidence="9">
    <location>
        <begin position="32"/>
        <end position="815"/>
    </location>
</feature>
<comment type="subcellular location">
    <subcellularLocation>
        <location evidence="1">Cell membrane</location>
        <topology evidence="1">Multi-pass membrane protein</topology>
    </subcellularLocation>
</comment>
<keyword evidence="13" id="KW-1185">Reference proteome</keyword>
<reference evidence="12 13" key="1">
    <citation type="submission" date="2018-06" db="EMBL/GenBank/DDBJ databases">
        <title>Genomic Encyclopedia of Type Strains, Phase III (KMG-III): the genomes of soil and plant-associated and newly described type strains.</title>
        <authorList>
            <person name="Whitman W."/>
        </authorList>
    </citation>
    <scope>NUCLEOTIDE SEQUENCE [LARGE SCALE GENOMIC DNA]</scope>
    <source>
        <strain evidence="12 13">CECT 7646</strain>
    </source>
</reference>
<keyword evidence="6 8" id="KW-0472">Membrane</keyword>
<dbReference type="InterPro" id="IPR011066">
    <property type="entry name" value="MscS_channel_C_sf"/>
</dbReference>
<evidence type="ECO:0000256" key="3">
    <source>
        <dbReference type="ARBA" id="ARBA00022475"/>
    </source>
</evidence>
<comment type="similarity">
    <text evidence="2">Belongs to the MscS (TC 1.A.23) family.</text>
</comment>
<dbReference type="Gene3D" id="1.10.287.1260">
    <property type="match status" value="1"/>
</dbReference>
<name>A0A318SI17_9BURK</name>
<dbReference type="SUPFAM" id="SSF82689">
    <property type="entry name" value="Mechanosensitive channel protein MscS (YggB), C-terminal domain"/>
    <property type="match status" value="1"/>
</dbReference>
<feature type="region of interest" description="Disordered" evidence="7">
    <location>
        <begin position="790"/>
        <end position="815"/>
    </location>
</feature>
<keyword evidence="5 8" id="KW-1133">Transmembrane helix</keyword>
<dbReference type="Gene3D" id="2.30.30.60">
    <property type="match status" value="1"/>
</dbReference>
<feature type="transmembrane region" description="Helical" evidence="8">
    <location>
        <begin position="584"/>
        <end position="605"/>
    </location>
</feature>
<evidence type="ECO:0000256" key="5">
    <source>
        <dbReference type="ARBA" id="ARBA00022989"/>
    </source>
</evidence>
<feature type="transmembrane region" description="Helical" evidence="8">
    <location>
        <begin position="248"/>
        <end position="272"/>
    </location>
</feature>
<feature type="domain" description="Mechanosensitive ion channel MscS" evidence="10">
    <location>
        <begin position="629"/>
        <end position="694"/>
    </location>
</feature>
<sequence>MGGRLPRCWPAWLPALACTVLLVLSSACVHAAVPDAPPPTTDEVLDAARQTLQGVQKQLEGEVPDTTLLTMRGAVLDAQAQTEQTAADLEPALAKVQARLAELGAAPDAKAAEAPDVAEQRASLEKDRKQIDAQVKLARLLSVEGTQTADQIAERRRAQFTAQIGERTASILGAPFWRELRASLPRDMARLRQTVSELMTAAGATPPGVWLALLLGAAGAIALRYWAVLLLLRCTSQHVPAGRLRRSLLALALTVLNVAAPAVVVHLVRLGFTSYAALPDPLENFLLAGAGMVCFGAFVAGLGDALLSLRRPSWRLPPIADSEAAVMHRYPILLAIVLVGSWGLDRLTVLLNTGLATAVAQECISALVMGLVLAYGLHRFEKQHRRELAAARAAAARQEGPSAAPAATPWTTVLAKLVWVGMAASFLCLLVGYVAVGSFIVKQLVWIAIVSATVYLLNALIDDAFVAWLGSPRGDADPTAQTPGMRMRAQSAVLLSAVGRLAVLLFAVVLIAAPFGQGPVELAERAGSLRDGVAIGAVRLQPSTVLQAIAVFVFGTVAVRLAQRWLRDRLLPTTGLDAAMRDSAVTLLGTMGTIAALAFALSAIGLGLERIAWVASALSVGIGFGLQAVVSNFVSGLILLAERPVKVGDWVSLSGVEGDIRRINVRATEIQMSDRSTVIVPNSEFITKIVRNVTLANPLGQVSFKLPMALDADVVQVRDIILAAFAADEGVLDTPEPKVFLESVETERLIFAANGAVSSPRQAYAVKSALLFDVLARLRAIGQFPARAASSADDPLAPDAPVQVPPVGAPPAGTA</sequence>
<feature type="transmembrane region" description="Helical" evidence="8">
    <location>
        <begin position="545"/>
        <end position="563"/>
    </location>
</feature>
<evidence type="ECO:0000256" key="7">
    <source>
        <dbReference type="SAM" id="MobiDB-lite"/>
    </source>
</evidence>
<dbReference type="GO" id="GO:0008381">
    <property type="term" value="F:mechanosensitive monoatomic ion channel activity"/>
    <property type="evidence" value="ECO:0007669"/>
    <property type="project" value="UniProtKB-ARBA"/>
</dbReference>
<evidence type="ECO:0000256" key="2">
    <source>
        <dbReference type="ARBA" id="ARBA00008017"/>
    </source>
</evidence>
<accession>A0A318SI17</accession>
<dbReference type="InterPro" id="IPR023408">
    <property type="entry name" value="MscS_beta-dom_sf"/>
</dbReference>